<evidence type="ECO:0000313" key="3">
    <source>
        <dbReference type="Proteomes" id="UP000886520"/>
    </source>
</evidence>
<sequence length="127" mass="14466">MDLQTSALSSSSTKTSEDEESTTTNDNDNSLEIMGLILTNHNKVDPPDIQLQEGSMKSLELHQLEEAIGEQTRTVFTNKEWDYKVHSKEILKQVDVVATYWRSSFGNLDVEIVFERIVFNAFNLKNP</sequence>
<dbReference type="Proteomes" id="UP000886520">
    <property type="component" value="Chromosome 3"/>
</dbReference>
<proteinExistence type="predicted"/>
<protein>
    <submittedName>
        <fullName evidence="2">Uncharacterized protein</fullName>
    </submittedName>
</protein>
<reference evidence="2" key="1">
    <citation type="submission" date="2021-01" db="EMBL/GenBank/DDBJ databases">
        <title>Adiantum capillus-veneris genome.</title>
        <authorList>
            <person name="Fang Y."/>
            <person name="Liao Q."/>
        </authorList>
    </citation>
    <scope>NUCLEOTIDE SEQUENCE</scope>
    <source>
        <strain evidence="2">H3</strain>
        <tissue evidence="2">Leaf</tissue>
    </source>
</reference>
<accession>A0A9D4VDH1</accession>
<organism evidence="2 3">
    <name type="scientific">Adiantum capillus-veneris</name>
    <name type="common">Maidenhair fern</name>
    <dbReference type="NCBI Taxonomy" id="13818"/>
    <lineage>
        <taxon>Eukaryota</taxon>
        <taxon>Viridiplantae</taxon>
        <taxon>Streptophyta</taxon>
        <taxon>Embryophyta</taxon>
        <taxon>Tracheophyta</taxon>
        <taxon>Polypodiopsida</taxon>
        <taxon>Polypodiidae</taxon>
        <taxon>Polypodiales</taxon>
        <taxon>Pteridineae</taxon>
        <taxon>Pteridaceae</taxon>
        <taxon>Vittarioideae</taxon>
        <taxon>Adiantum</taxon>
    </lineage>
</organism>
<name>A0A9D4VDH1_ADICA</name>
<evidence type="ECO:0000313" key="2">
    <source>
        <dbReference type="EMBL" id="KAI5083442.1"/>
    </source>
</evidence>
<dbReference type="EMBL" id="JABFUD020000002">
    <property type="protein sequence ID" value="KAI5083442.1"/>
    <property type="molecule type" value="Genomic_DNA"/>
</dbReference>
<gene>
    <name evidence="2" type="ORF">GOP47_0003185</name>
</gene>
<comment type="caution">
    <text evidence="2">The sequence shown here is derived from an EMBL/GenBank/DDBJ whole genome shotgun (WGS) entry which is preliminary data.</text>
</comment>
<keyword evidence="3" id="KW-1185">Reference proteome</keyword>
<feature type="region of interest" description="Disordered" evidence="1">
    <location>
        <begin position="1"/>
        <end position="30"/>
    </location>
</feature>
<dbReference type="AlphaFoldDB" id="A0A9D4VDH1"/>
<evidence type="ECO:0000256" key="1">
    <source>
        <dbReference type="SAM" id="MobiDB-lite"/>
    </source>
</evidence>